<evidence type="ECO:0000313" key="3">
    <source>
        <dbReference type="Proteomes" id="UP000001514"/>
    </source>
</evidence>
<evidence type="ECO:0000313" key="2">
    <source>
        <dbReference type="EMBL" id="EFJ10265.1"/>
    </source>
</evidence>
<gene>
    <name evidence="2" type="ORF">SELMODRAFT_427376</name>
</gene>
<dbReference type="InterPro" id="IPR006171">
    <property type="entry name" value="TOPRIM_dom"/>
</dbReference>
<dbReference type="KEGG" id="smo:SELMODRAFT_427376"/>
<dbReference type="GO" id="GO:0006265">
    <property type="term" value="P:DNA topological change"/>
    <property type="evidence" value="ECO:0007669"/>
    <property type="project" value="InterPro"/>
</dbReference>
<protein>
    <recommendedName>
        <fullName evidence="1">Toprim domain-containing protein</fullName>
    </recommendedName>
</protein>
<dbReference type="InterPro" id="IPR023405">
    <property type="entry name" value="Topo_IA_core_domain"/>
</dbReference>
<accession>D8SZD7</accession>
<evidence type="ECO:0000259" key="1">
    <source>
        <dbReference type="Pfam" id="PF01751"/>
    </source>
</evidence>
<reference evidence="2 3" key="1">
    <citation type="journal article" date="2011" name="Science">
        <title>The Selaginella genome identifies genetic changes associated with the evolution of vascular plants.</title>
        <authorList>
            <person name="Banks J.A."/>
            <person name="Nishiyama T."/>
            <person name="Hasebe M."/>
            <person name="Bowman J.L."/>
            <person name="Gribskov M."/>
            <person name="dePamphilis C."/>
            <person name="Albert V.A."/>
            <person name="Aono N."/>
            <person name="Aoyama T."/>
            <person name="Ambrose B.A."/>
            <person name="Ashton N.W."/>
            <person name="Axtell M.J."/>
            <person name="Barker E."/>
            <person name="Barker M.S."/>
            <person name="Bennetzen J.L."/>
            <person name="Bonawitz N.D."/>
            <person name="Chapple C."/>
            <person name="Cheng C."/>
            <person name="Correa L.G."/>
            <person name="Dacre M."/>
            <person name="DeBarry J."/>
            <person name="Dreyer I."/>
            <person name="Elias M."/>
            <person name="Engstrom E.M."/>
            <person name="Estelle M."/>
            <person name="Feng L."/>
            <person name="Finet C."/>
            <person name="Floyd S.K."/>
            <person name="Frommer W.B."/>
            <person name="Fujita T."/>
            <person name="Gramzow L."/>
            <person name="Gutensohn M."/>
            <person name="Harholt J."/>
            <person name="Hattori M."/>
            <person name="Heyl A."/>
            <person name="Hirai T."/>
            <person name="Hiwatashi Y."/>
            <person name="Ishikawa M."/>
            <person name="Iwata M."/>
            <person name="Karol K.G."/>
            <person name="Koehler B."/>
            <person name="Kolukisaoglu U."/>
            <person name="Kubo M."/>
            <person name="Kurata T."/>
            <person name="Lalonde S."/>
            <person name="Li K."/>
            <person name="Li Y."/>
            <person name="Litt A."/>
            <person name="Lyons E."/>
            <person name="Manning G."/>
            <person name="Maruyama T."/>
            <person name="Michael T.P."/>
            <person name="Mikami K."/>
            <person name="Miyazaki S."/>
            <person name="Morinaga S."/>
            <person name="Murata T."/>
            <person name="Mueller-Roeber B."/>
            <person name="Nelson D.R."/>
            <person name="Obara M."/>
            <person name="Oguri Y."/>
            <person name="Olmstead R.G."/>
            <person name="Onodera N."/>
            <person name="Petersen B.L."/>
            <person name="Pils B."/>
            <person name="Prigge M."/>
            <person name="Rensing S.A."/>
            <person name="Riano-Pachon D.M."/>
            <person name="Roberts A.W."/>
            <person name="Sato Y."/>
            <person name="Scheller H.V."/>
            <person name="Schulz B."/>
            <person name="Schulz C."/>
            <person name="Shakirov E.V."/>
            <person name="Shibagaki N."/>
            <person name="Shinohara N."/>
            <person name="Shippen D.E."/>
            <person name="Soerensen I."/>
            <person name="Sotooka R."/>
            <person name="Sugimoto N."/>
            <person name="Sugita M."/>
            <person name="Sumikawa N."/>
            <person name="Tanurdzic M."/>
            <person name="Theissen G."/>
            <person name="Ulvskov P."/>
            <person name="Wakazuki S."/>
            <person name="Weng J.K."/>
            <person name="Willats W.W."/>
            <person name="Wipf D."/>
            <person name="Wolf P.G."/>
            <person name="Yang L."/>
            <person name="Zimmer A.D."/>
            <person name="Zhu Q."/>
            <person name="Mitros T."/>
            <person name="Hellsten U."/>
            <person name="Loque D."/>
            <person name="Otillar R."/>
            <person name="Salamov A."/>
            <person name="Schmutz J."/>
            <person name="Shapiro H."/>
            <person name="Lindquist E."/>
            <person name="Lucas S."/>
            <person name="Rokhsar D."/>
            <person name="Grigoriev I.V."/>
        </authorList>
    </citation>
    <scope>NUCLEOTIDE SEQUENCE [LARGE SCALE GENOMIC DNA]</scope>
</reference>
<dbReference type="Pfam" id="PF01751">
    <property type="entry name" value="Toprim"/>
    <property type="match status" value="1"/>
</dbReference>
<sequence>MRELDQPSVRVAERQGWENITNEPGCISAENFEAGKLVRDRGLVEELHSLLCLWASRIVEVSKGCWRFPPRRNWPKQEVRAATAIDSSKETIEQENGLLSRERWVAVVESPAKAKTIEKYLEENYVASIRDQAEVSTGCYTSFPINSVCLHVNAVGATLRVEVNKVLQSATMANLIGQSSTQRWKLSIAKTHIMHTRELQDGGLRARNVRGVGSTRHNQIKTALKGAQGMVLASDPDREVEAIAYAGRQ</sequence>
<dbReference type="InParanoid" id="D8SZD7"/>
<dbReference type="EMBL" id="GL377655">
    <property type="protein sequence ID" value="EFJ10265.1"/>
    <property type="molecule type" value="Genomic_DNA"/>
</dbReference>
<dbReference type="GO" id="GO:0003677">
    <property type="term" value="F:DNA binding"/>
    <property type="evidence" value="ECO:0007669"/>
    <property type="project" value="InterPro"/>
</dbReference>
<feature type="domain" description="Toprim" evidence="1">
    <location>
        <begin position="105"/>
        <end position="245"/>
    </location>
</feature>
<dbReference type="PANTHER" id="PTHR42785">
    <property type="entry name" value="DNA TOPOISOMERASE, TYPE IA, CORE"/>
    <property type="match status" value="1"/>
</dbReference>
<dbReference type="InterPro" id="IPR000380">
    <property type="entry name" value="Topo_IA"/>
</dbReference>
<dbReference type="PANTHER" id="PTHR42785:SF1">
    <property type="entry name" value="DNA TOPOISOMERASE"/>
    <property type="match status" value="1"/>
</dbReference>
<proteinExistence type="predicted"/>
<dbReference type="AlphaFoldDB" id="D8SZD7"/>
<dbReference type="Gene3D" id="3.40.50.140">
    <property type="match status" value="1"/>
</dbReference>
<organism evidence="3">
    <name type="scientific">Selaginella moellendorffii</name>
    <name type="common">Spikemoss</name>
    <dbReference type="NCBI Taxonomy" id="88036"/>
    <lineage>
        <taxon>Eukaryota</taxon>
        <taxon>Viridiplantae</taxon>
        <taxon>Streptophyta</taxon>
        <taxon>Embryophyta</taxon>
        <taxon>Tracheophyta</taxon>
        <taxon>Lycopodiopsida</taxon>
        <taxon>Selaginellales</taxon>
        <taxon>Selaginellaceae</taxon>
        <taxon>Selaginella</taxon>
    </lineage>
</organism>
<dbReference type="Proteomes" id="UP000001514">
    <property type="component" value="Unassembled WGS sequence"/>
</dbReference>
<dbReference type="Gramene" id="EFJ10265">
    <property type="protein sequence ID" value="EFJ10265"/>
    <property type="gene ID" value="SELMODRAFT_427376"/>
</dbReference>
<dbReference type="HOGENOM" id="CLU_1117300_0_0_1"/>
<dbReference type="SUPFAM" id="SSF56712">
    <property type="entry name" value="Prokaryotic type I DNA topoisomerase"/>
    <property type="match status" value="1"/>
</dbReference>
<keyword evidence="3" id="KW-1185">Reference proteome</keyword>
<name>D8SZD7_SELML</name>
<dbReference type="GO" id="GO:0003917">
    <property type="term" value="F:DNA topoisomerase type I (single strand cut, ATP-independent) activity"/>
    <property type="evidence" value="ECO:0007669"/>
    <property type="project" value="InterPro"/>
</dbReference>